<evidence type="ECO:0000256" key="1">
    <source>
        <dbReference type="SAM" id="Coils"/>
    </source>
</evidence>
<evidence type="ECO:0000313" key="3">
    <source>
        <dbReference type="EMBL" id="MBF4764121.1"/>
    </source>
</evidence>
<dbReference type="RefSeq" id="WP_194707289.1">
    <property type="nucleotide sequence ID" value="NZ_JADKPN010000007.1"/>
</dbReference>
<comment type="caution">
    <text evidence="3">The sequence shown here is derived from an EMBL/GenBank/DDBJ whole genome shotgun (WGS) entry which is preliminary data.</text>
</comment>
<gene>
    <name evidence="3" type="ORF">ISU07_13385</name>
</gene>
<evidence type="ECO:0000313" key="4">
    <source>
        <dbReference type="Proteomes" id="UP000640489"/>
    </source>
</evidence>
<protein>
    <recommendedName>
        <fullName evidence="5">Polysaccharide chain length determinant N-terminal domain-containing protein</fullName>
    </recommendedName>
</protein>
<evidence type="ECO:0008006" key="5">
    <source>
        <dbReference type="Google" id="ProtNLM"/>
    </source>
</evidence>
<dbReference type="InterPro" id="IPR050445">
    <property type="entry name" value="Bact_polysacc_biosynth/exp"/>
</dbReference>
<keyword evidence="2" id="KW-0472">Membrane</keyword>
<keyword evidence="4" id="KW-1185">Reference proteome</keyword>
<name>A0A930VGG5_9ACTN</name>
<keyword evidence="1" id="KW-0175">Coiled coil</keyword>
<dbReference type="EMBL" id="JADKPN010000007">
    <property type="protein sequence ID" value="MBF4764121.1"/>
    <property type="molecule type" value="Genomic_DNA"/>
</dbReference>
<reference evidence="3" key="1">
    <citation type="submission" date="2020-11" db="EMBL/GenBank/DDBJ databases">
        <title>Nocardioides sp. nov., isolated from Soil of Cynanchum wilfordii Hemsley rhizosphere.</title>
        <authorList>
            <person name="Lee J.-S."/>
            <person name="Suh M.K."/>
            <person name="Kim J.-S."/>
        </authorList>
    </citation>
    <scope>NUCLEOTIDE SEQUENCE</scope>
    <source>
        <strain evidence="3">KCTC 19275</strain>
    </source>
</reference>
<accession>A0A930VGG5</accession>
<feature type="transmembrane region" description="Helical" evidence="2">
    <location>
        <begin position="44"/>
        <end position="65"/>
    </location>
</feature>
<evidence type="ECO:0000256" key="2">
    <source>
        <dbReference type="SAM" id="Phobius"/>
    </source>
</evidence>
<keyword evidence="2" id="KW-0812">Transmembrane</keyword>
<dbReference type="Proteomes" id="UP000640489">
    <property type="component" value="Unassembled WGS sequence"/>
</dbReference>
<organism evidence="3 4">
    <name type="scientific">Nocardioides islandensis</name>
    <dbReference type="NCBI Taxonomy" id="433663"/>
    <lineage>
        <taxon>Bacteria</taxon>
        <taxon>Bacillati</taxon>
        <taxon>Actinomycetota</taxon>
        <taxon>Actinomycetes</taxon>
        <taxon>Propionibacteriales</taxon>
        <taxon>Nocardioidaceae</taxon>
        <taxon>Nocardioides</taxon>
    </lineage>
</organism>
<feature type="coiled-coil region" evidence="1">
    <location>
        <begin position="172"/>
        <end position="199"/>
    </location>
</feature>
<proteinExistence type="predicted"/>
<dbReference type="AlphaFoldDB" id="A0A930VGG5"/>
<dbReference type="PANTHER" id="PTHR32309">
    <property type="entry name" value="TYROSINE-PROTEIN KINASE"/>
    <property type="match status" value="1"/>
</dbReference>
<feature type="transmembrane region" description="Helical" evidence="2">
    <location>
        <begin position="259"/>
        <end position="282"/>
    </location>
</feature>
<dbReference type="PANTHER" id="PTHR32309:SF31">
    <property type="entry name" value="CAPSULAR EXOPOLYSACCHARIDE FAMILY"/>
    <property type="match status" value="1"/>
</dbReference>
<sequence length="486" mass="51044">MDRGSVVSAAWRVEDDVVGVRESDLAPAGGTVSLAFIRGTLRRLWYVWAGSTLVGAALAGGWLAVVPPQSVGSVTLLLAHDPGTDAESAMATDVRLLKTRTVALQLGEALGVDTPPDDLQDTIVAQAATPSVLQVDIQGSDQDDAVRRARLLAETYLAYRREQLTQQSDDVTQASRDRVDALQSQVDALTRQYDAITARGGSAEETANVLGLKGQLISEITRLQNDIETETLEANAVVAASRVLDQAALEPQSPLRRAVLVMASGLVGGLGLGLALVVVFAITTVRLRSRVDVATATGLPVRFSAGRLAHRRRARARPGSSLDLLVDGLESAVPTRGKVPRRLGLVTVDCEREGAMVLAGLARRLGSTGSVLAVDLAGTGRLAHELGTTTPGVSVTAGPTTDAVTDVLLVLVPFEVGRGLAHVRSTASRCVVLVKAGRSTPELLNTVARAARTAGLDVQFVMLVGADVRDASFGGRPDLEKDPRPR</sequence>
<keyword evidence="2" id="KW-1133">Transmembrane helix</keyword>